<name>A0A512MFL8_9BACT</name>
<evidence type="ECO:0000313" key="3">
    <source>
        <dbReference type="Proteomes" id="UP000321577"/>
    </source>
</evidence>
<protein>
    <submittedName>
        <fullName evidence="2">Uncharacterized protein</fullName>
    </submittedName>
</protein>
<evidence type="ECO:0000313" key="2">
    <source>
        <dbReference type="EMBL" id="GEP45518.1"/>
    </source>
</evidence>
<keyword evidence="3" id="KW-1185">Reference proteome</keyword>
<feature type="region of interest" description="Disordered" evidence="1">
    <location>
        <begin position="1"/>
        <end position="73"/>
    </location>
</feature>
<feature type="compositionally biased region" description="Basic and acidic residues" evidence="1">
    <location>
        <begin position="31"/>
        <end position="40"/>
    </location>
</feature>
<dbReference type="RefSeq" id="WP_146854490.1">
    <property type="nucleotide sequence ID" value="NZ_BKAG01000051.1"/>
</dbReference>
<dbReference type="AlphaFoldDB" id="A0A512MFL8"/>
<organism evidence="2 3">
    <name type="scientific">Brevifollis gellanilyticus</name>
    <dbReference type="NCBI Taxonomy" id="748831"/>
    <lineage>
        <taxon>Bacteria</taxon>
        <taxon>Pseudomonadati</taxon>
        <taxon>Verrucomicrobiota</taxon>
        <taxon>Verrucomicrobiia</taxon>
        <taxon>Verrucomicrobiales</taxon>
        <taxon>Verrucomicrobiaceae</taxon>
    </lineage>
</organism>
<accession>A0A512MFL8</accession>
<comment type="caution">
    <text evidence="2">The sequence shown here is derived from an EMBL/GenBank/DDBJ whole genome shotgun (WGS) entry which is preliminary data.</text>
</comment>
<feature type="compositionally biased region" description="Low complexity" evidence="1">
    <location>
        <begin position="52"/>
        <end position="67"/>
    </location>
</feature>
<reference evidence="2 3" key="1">
    <citation type="submission" date="2019-07" db="EMBL/GenBank/DDBJ databases">
        <title>Whole genome shotgun sequence of Brevifollis gellanilyticus NBRC 108608.</title>
        <authorList>
            <person name="Hosoyama A."/>
            <person name="Uohara A."/>
            <person name="Ohji S."/>
            <person name="Ichikawa N."/>
        </authorList>
    </citation>
    <scope>NUCLEOTIDE SEQUENCE [LARGE SCALE GENOMIC DNA]</scope>
    <source>
        <strain evidence="2 3">NBRC 108608</strain>
    </source>
</reference>
<dbReference type="EMBL" id="BKAG01000051">
    <property type="protein sequence ID" value="GEP45518.1"/>
    <property type="molecule type" value="Genomic_DNA"/>
</dbReference>
<dbReference type="Proteomes" id="UP000321577">
    <property type="component" value="Unassembled WGS sequence"/>
</dbReference>
<evidence type="ECO:0000256" key="1">
    <source>
        <dbReference type="SAM" id="MobiDB-lite"/>
    </source>
</evidence>
<gene>
    <name evidence="2" type="ORF">BGE01nite_48090</name>
</gene>
<proteinExistence type="predicted"/>
<sequence>MKPQNEPATKPVDEDVAEADQQSAGVGLIPEKIHEDDLVKTKGSQQEAKGQGTEVPPVEPPGETAGVISGNSV</sequence>